<dbReference type="CDD" id="cd00156">
    <property type="entry name" value="REC"/>
    <property type="match status" value="1"/>
</dbReference>
<feature type="domain" description="Response regulatory" evidence="2">
    <location>
        <begin position="13"/>
        <end position="125"/>
    </location>
</feature>
<dbReference type="GO" id="GO:0000160">
    <property type="term" value="P:phosphorelay signal transduction system"/>
    <property type="evidence" value="ECO:0007669"/>
    <property type="project" value="InterPro"/>
</dbReference>
<dbReference type="PROSITE" id="PS50110">
    <property type="entry name" value="RESPONSE_REGULATORY"/>
    <property type="match status" value="1"/>
</dbReference>
<dbReference type="AlphaFoldDB" id="A0A0L0WDW3"/>
<dbReference type="InterPro" id="IPR052048">
    <property type="entry name" value="ST_Response_Regulator"/>
</dbReference>
<dbReference type="RefSeq" id="WP_050354023.1">
    <property type="nucleotide sequence ID" value="NZ_LGSS01000002.1"/>
</dbReference>
<comment type="caution">
    <text evidence="3">The sequence shown here is derived from an EMBL/GenBank/DDBJ whole genome shotgun (WGS) entry which is preliminary data.</text>
</comment>
<evidence type="ECO:0000313" key="4">
    <source>
        <dbReference type="Proteomes" id="UP000037267"/>
    </source>
</evidence>
<keyword evidence="4" id="KW-1185">Reference proteome</keyword>
<feature type="modified residue" description="4-aspartylphosphate" evidence="1">
    <location>
        <position position="62"/>
    </location>
</feature>
<dbReference type="EMBL" id="LGSS01000002">
    <property type="protein sequence ID" value="KNF09626.1"/>
    <property type="molecule type" value="Genomic_DNA"/>
</dbReference>
<dbReference type="PANTHER" id="PTHR43228:SF1">
    <property type="entry name" value="TWO-COMPONENT RESPONSE REGULATOR ARR22"/>
    <property type="match status" value="1"/>
</dbReference>
<dbReference type="SUPFAM" id="SSF52172">
    <property type="entry name" value="CheY-like"/>
    <property type="match status" value="1"/>
</dbReference>
<accession>A0A0L0WDW3</accession>
<dbReference type="Gene3D" id="3.40.50.2300">
    <property type="match status" value="1"/>
</dbReference>
<evidence type="ECO:0000259" key="2">
    <source>
        <dbReference type="PROSITE" id="PS50110"/>
    </source>
</evidence>
<protein>
    <submittedName>
        <fullName evidence="3">Response regulator</fullName>
    </submittedName>
</protein>
<sequence>MCTNELPKFENIEALVVDDMKEVGKTIGSLLTVLGINSDIENYSSKVESLIKEKEYDIIVCDLAMPVLNGIEVSRIVKSYNKDIKFILMTGWPDDIKNENLETVDVMLQKPCTLEVIASTIDSLINHPT</sequence>
<gene>
    <name evidence="3" type="ORF">CLPU_2c00770</name>
</gene>
<evidence type="ECO:0000256" key="1">
    <source>
        <dbReference type="PROSITE-ProRule" id="PRU00169"/>
    </source>
</evidence>
<dbReference type="PANTHER" id="PTHR43228">
    <property type="entry name" value="TWO-COMPONENT RESPONSE REGULATOR"/>
    <property type="match status" value="1"/>
</dbReference>
<reference evidence="4" key="1">
    <citation type="submission" date="2015-07" db="EMBL/GenBank/DDBJ databases">
        <title>Draft genome sequence of the purine-degrading Gottschalkia purinilyticum DSM 1384 (formerly Clostridium purinilyticum).</title>
        <authorList>
            <person name="Poehlein A."/>
            <person name="Schiel-Bengelsdorf B."/>
            <person name="Bengelsdorf F.R."/>
            <person name="Daniel R."/>
            <person name="Duerre P."/>
        </authorList>
    </citation>
    <scope>NUCLEOTIDE SEQUENCE [LARGE SCALE GENOMIC DNA]</scope>
    <source>
        <strain evidence="4">DSM 1384</strain>
    </source>
</reference>
<dbReference type="InterPro" id="IPR011006">
    <property type="entry name" value="CheY-like_superfamily"/>
</dbReference>
<name>A0A0L0WDW3_GOTPU</name>
<proteinExistence type="predicted"/>
<keyword evidence="1" id="KW-0597">Phosphoprotein</keyword>
<dbReference type="Proteomes" id="UP000037267">
    <property type="component" value="Unassembled WGS sequence"/>
</dbReference>
<dbReference type="Pfam" id="PF00072">
    <property type="entry name" value="Response_reg"/>
    <property type="match status" value="1"/>
</dbReference>
<dbReference type="STRING" id="1503.CLPU_2c00770"/>
<dbReference type="InterPro" id="IPR001789">
    <property type="entry name" value="Sig_transdc_resp-reg_receiver"/>
</dbReference>
<dbReference type="OrthoDB" id="9784397at2"/>
<dbReference type="SMART" id="SM00448">
    <property type="entry name" value="REC"/>
    <property type="match status" value="1"/>
</dbReference>
<evidence type="ECO:0000313" key="3">
    <source>
        <dbReference type="EMBL" id="KNF09626.1"/>
    </source>
</evidence>
<organism evidence="3 4">
    <name type="scientific">Gottschalkia purinilytica</name>
    <name type="common">Clostridium purinilyticum</name>
    <dbReference type="NCBI Taxonomy" id="1503"/>
    <lineage>
        <taxon>Bacteria</taxon>
        <taxon>Bacillati</taxon>
        <taxon>Bacillota</taxon>
        <taxon>Tissierellia</taxon>
        <taxon>Tissierellales</taxon>
        <taxon>Gottschalkiaceae</taxon>
        <taxon>Gottschalkia</taxon>
    </lineage>
</organism>